<dbReference type="EMBL" id="CP123751">
    <property type="protein sequence ID" value="WHQ79687.1"/>
    <property type="molecule type" value="Genomic_DNA"/>
</dbReference>
<dbReference type="PANTHER" id="PTHR11070">
    <property type="entry name" value="UVRD / RECB / PCRA DNA HELICASE FAMILY MEMBER"/>
    <property type="match status" value="1"/>
</dbReference>
<dbReference type="Gene3D" id="3.40.50.300">
    <property type="entry name" value="P-loop containing nucleotide triphosphate hydrolases"/>
    <property type="match status" value="2"/>
</dbReference>
<dbReference type="GO" id="GO:0000725">
    <property type="term" value="P:recombinational repair"/>
    <property type="evidence" value="ECO:0007669"/>
    <property type="project" value="TreeGrafter"/>
</dbReference>
<dbReference type="Proteomes" id="UP001238155">
    <property type="component" value="Chromosome"/>
</dbReference>
<evidence type="ECO:0000313" key="2">
    <source>
        <dbReference type="EMBL" id="WHQ79687.1"/>
    </source>
</evidence>
<dbReference type="InterPro" id="IPR027785">
    <property type="entry name" value="UvrD-like_helicase_C"/>
</dbReference>
<sequence>MFEHNQVFINDYKLDTCKVIEKLQELAESGIENYSDDVEFWLLFDDYEIDCDEKKAIITRIFSESKVGVIYGSAGVGKSTLINHVSHYLNEESKLYLTQTNPAKENLMRKIDAENTTFSTIESFKRQGSAFVKYKLLVIDECSTVSNKDMVEVLQKANFEMLLLVGDTYQIDAIQFGNWFSVLKAFLPESAVFELTQPHRTKDERLLELWDKVRQMDDTAKEVIERESYSLKVDESLLSSLEPGEAILCLNYDGLYGINNINRFLQESNPNPAVQWDVQQYKVGDPILFLDSDRFFPVIHNNMKGLIKGIEILDPGTHDERIQFDVEIPKVIDESDIRHINLQLLECSENEEKSLIRFCVHKLKSADEDGDDNSSNTVVPFQIAYAVSIHKAQGLEYDSVKIVITDEVEELVTHNIFYTAITRAREKLKIYWTPEVEEKVINRIKPRDISKDVELLKNYLTDKQQEDSLDFLL</sequence>
<dbReference type="Pfam" id="PF13538">
    <property type="entry name" value="UvrD_C_2"/>
    <property type="match status" value="1"/>
</dbReference>
<dbReference type="RefSeq" id="WP_283534514.1">
    <property type="nucleotide sequence ID" value="NZ_CP123751.1"/>
</dbReference>
<gene>
    <name evidence="2" type="ORF">QFF56_06930</name>
</gene>
<dbReference type="CDD" id="cd18809">
    <property type="entry name" value="SF1_C_RecD"/>
    <property type="match status" value="1"/>
</dbReference>
<reference evidence="2" key="1">
    <citation type="submission" date="2023-04" db="EMBL/GenBank/DDBJ databases">
        <title>Four porcine-derived lactic acid bacteria strains analyses and their evaluation as potential probiotics based on genomics.</title>
        <authorList>
            <person name="Niu D."/>
        </authorList>
    </citation>
    <scope>NUCLEOTIDE SEQUENCE</scope>
    <source>
        <strain evidence="2">ZSB1</strain>
    </source>
</reference>
<dbReference type="AlphaFoldDB" id="A0AAJ6K254"/>
<dbReference type="SUPFAM" id="SSF52540">
    <property type="entry name" value="P-loop containing nucleoside triphosphate hydrolases"/>
    <property type="match status" value="2"/>
</dbReference>
<protein>
    <submittedName>
        <fullName evidence="2">AAA family ATPase</fullName>
    </submittedName>
</protein>
<feature type="domain" description="UvrD-like helicase C-terminal" evidence="1">
    <location>
        <begin position="384"/>
        <end position="429"/>
    </location>
</feature>
<dbReference type="Pfam" id="PF13604">
    <property type="entry name" value="AAA_30"/>
    <property type="match status" value="1"/>
</dbReference>
<name>A0AAJ6K254_9LACO</name>
<dbReference type="GO" id="GO:0043138">
    <property type="term" value="F:3'-5' DNA helicase activity"/>
    <property type="evidence" value="ECO:0007669"/>
    <property type="project" value="TreeGrafter"/>
</dbReference>
<dbReference type="InterPro" id="IPR000212">
    <property type="entry name" value="DNA_helicase_UvrD/REP"/>
</dbReference>
<evidence type="ECO:0000259" key="1">
    <source>
        <dbReference type="Pfam" id="PF13538"/>
    </source>
</evidence>
<dbReference type="GO" id="GO:0005524">
    <property type="term" value="F:ATP binding"/>
    <property type="evidence" value="ECO:0007669"/>
    <property type="project" value="InterPro"/>
</dbReference>
<accession>A0AAJ6K254</accession>
<organism evidence="2 3">
    <name type="scientific">Ligilactobacillus animalis</name>
    <dbReference type="NCBI Taxonomy" id="1605"/>
    <lineage>
        <taxon>Bacteria</taxon>
        <taxon>Bacillati</taxon>
        <taxon>Bacillota</taxon>
        <taxon>Bacilli</taxon>
        <taxon>Lactobacillales</taxon>
        <taxon>Lactobacillaceae</taxon>
        <taxon>Ligilactobacillus</taxon>
    </lineage>
</organism>
<dbReference type="GO" id="GO:0003677">
    <property type="term" value="F:DNA binding"/>
    <property type="evidence" value="ECO:0007669"/>
    <property type="project" value="InterPro"/>
</dbReference>
<evidence type="ECO:0000313" key="3">
    <source>
        <dbReference type="Proteomes" id="UP001238155"/>
    </source>
</evidence>
<dbReference type="PANTHER" id="PTHR11070:SF2">
    <property type="entry name" value="ATP-DEPENDENT DNA HELICASE SRS2"/>
    <property type="match status" value="1"/>
</dbReference>
<proteinExistence type="predicted"/>
<dbReference type="InterPro" id="IPR027417">
    <property type="entry name" value="P-loop_NTPase"/>
</dbReference>